<reference evidence="1" key="1">
    <citation type="submission" date="2023-10" db="EMBL/GenBank/DDBJ databases">
        <title>Genome assembly of Pristionchus species.</title>
        <authorList>
            <person name="Yoshida K."/>
            <person name="Sommer R.J."/>
        </authorList>
    </citation>
    <scope>NUCLEOTIDE SEQUENCE</scope>
    <source>
        <strain evidence="1">RS5133</strain>
    </source>
</reference>
<dbReference type="Proteomes" id="UP001432322">
    <property type="component" value="Unassembled WGS sequence"/>
</dbReference>
<feature type="non-terminal residue" evidence="1">
    <location>
        <position position="1"/>
    </location>
</feature>
<comment type="caution">
    <text evidence="1">The sequence shown here is derived from an EMBL/GenBank/DDBJ whole genome shotgun (WGS) entry which is preliminary data.</text>
</comment>
<accession>A0AAV5VM79</accession>
<name>A0AAV5VM79_9BILA</name>
<evidence type="ECO:0000313" key="1">
    <source>
        <dbReference type="EMBL" id="GMT20629.1"/>
    </source>
</evidence>
<feature type="non-terminal residue" evidence="1">
    <location>
        <position position="127"/>
    </location>
</feature>
<dbReference type="AlphaFoldDB" id="A0AAV5VM79"/>
<sequence>PSRILTASIMSSMNVDNPRPIMGYIDSIPDEIIMEWCRYMNPRTRVKFGRSCKRIARLEREAGERIVDSLTFYIYRVNISLMVRDNFPRHCEPENEFTWLNRARARELIILNIEGRIVDFSSQFIRV</sequence>
<organism evidence="1 2">
    <name type="scientific">Pristionchus fissidentatus</name>
    <dbReference type="NCBI Taxonomy" id="1538716"/>
    <lineage>
        <taxon>Eukaryota</taxon>
        <taxon>Metazoa</taxon>
        <taxon>Ecdysozoa</taxon>
        <taxon>Nematoda</taxon>
        <taxon>Chromadorea</taxon>
        <taxon>Rhabditida</taxon>
        <taxon>Rhabditina</taxon>
        <taxon>Diplogasteromorpha</taxon>
        <taxon>Diplogasteroidea</taxon>
        <taxon>Neodiplogasteridae</taxon>
        <taxon>Pristionchus</taxon>
    </lineage>
</organism>
<gene>
    <name evidence="1" type="ORF">PFISCL1PPCAC_11926</name>
</gene>
<keyword evidence="2" id="KW-1185">Reference proteome</keyword>
<dbReference type="EMBL" id="BTSY01000003">
    <property type="protein sequence ID" value="GMT20629.1"/>
    <property type="molecule type" value="Genomic_DNA"/>
</dbReference>
<evidence type="ECO:0008006" key="3">
    <source>
        <dbReference type="Google" id="ProtNLM"/>
    </source>
</evidence>
<evidence type="ECO:0000313" key="2">
    <source>
        <dbReference type="Proteomes" id="UP001432322"/>
    </source>
</evidence>
<proteinExistence type="predicted"/>
<protein>
    <recommendedName>
        <fullName evidence="3">F-box domain-containing protein</fullName>
    </recommendedName>
</protein>